<keyword evidence="8" id="KW-1185">Reference proteome</keyword>
<dbReference type="Proteomes" id="UP000184041">
    <property type="component" value="Unassembled WGS sequence"/>
</dbReference>
<evidence type="ECO:0000259" key="6">
    <source>
        <dbReference type="Pfam" id="PF00127"/>
    </source>
</evidence>
<evidence type="ECO:0000313" key="8">
    <source>
        <dbReference type="Proteomes" id="UP000184041"/>
    </source>
</evidence>
<keyword evidence="1" id="KW-0813">Transport</keyword>
<dbReference type="AlphaFoldDB" id="A0A1M5EM61"/>
<dbReference type="STRING" id="1194090.SAMN05443144_113101"/>
<dbReference type="Pfam" id="PF00127">
    <property type="entry name" value="Copper-bind"/>
    <property type="match status" value="1"/>
</dbReference>
<feature type="signal peptide" evidence="5">
    <location>
        <begin position="1"/>
        <end position="24"/>
    </location>
</feature>
<proteinExistence type="predicted"/>
<dbReference type="InterPro" id="IPR033138">
    <property type="entry name" value="Cu_oxidase_CS"/>
</dbReference>
<name>A0A1M5EM61_9BACT</name>
<evidence type="ECO:0000256" key="2">
    <source>
        <dbReference type="ARBA" id="ARBA00022723"/>
    </source>
</evidence>
<evidence type="ECO:0000256" key="4">
    <source>
        <dbReference type="ARBA" id="ARBA00023008"/>
    </source>
</evidence>
<dbReference type="GO" id="GO:0005507">
    <property type="term" value="F:copper ion binding"/>
    <property type="evidence" value="ECO:0007669"/>
    <property type="project" value="InterPro"/>
</dbReference>
<evidence type="ECO:0000313" key="7">
    <source>
        <dbReference type="EMBL" id="SHF80266.1"/>
    </source>
</evidence>
<gene>
    <name evidence="7" type="ORF">SAMN05443144_113101</name>
</gene>
<keyword evidence="4" id="KW-0186">Copper</keyword>
<dbReference type="SUPFAM" id="SSF49503">
    <property type="entry name" value="Cupredoxins"/>
    <property type="match status" value="1"/>
</dbReference>
<dbReference type="Gene3D" id="2.60.40.420">
    <property type="entry name" value="Cupredoxins - blue copper proteins"/>
    <property type="match status" value="1"/>
</dbReference>
<reference evidence="7 8" key="1">
    <citation type="submission" date="2016-11" db="EMBL/GenBank/DDBJ databases">
        <authorList>
            <person name="Jaros S."/>
            <person name="Januszkiewicz K."/>
            <person name="Wedrychowicz H."/>
        </authorList>
    </citation>
    <scope>NUCLEOTIDE SEQUENCE [LARGE SCALE GENOMIC DNA]</scope>
    <source>
        <strain evidence="7 8">DSM 21986</strain>
    </source>
</reference>
<feature type="domain" description="Blue (type 1) copper" evidence="6">
    <location>
        <begin position="33"/>
        <end position="150"/>
    </location>
</feature>
<dbReference type="InterPro" id="IPR000923">
    <property type="entry name" value="BlueCu_1"/>
</dbReference>
<dbReference type="InterPro" id="IPR050845">
    <property type="entry name" value="Cu-binding_ET"/>
</dbReference>
<organism evidence="7 8">
    <name type="scientific">Fodinibius roseus</name>
    <dbReference type="NCBI Taxonomy" id="1194090"/>
    <lineage>
        <taxon>Bacteria</taxon>
        <taxon>Pseudomonadati</taxon>
        <taxon>Balneolota</taxon>
        <taxon>Balneolia</taxon>
        <taxon>Balneolales</taxon>
        <taxon>Balneolaceae</taxon>
        <taxon>Fodinibius</taxon>
    </lineage>
</organism>
<keyword evidence="3" id="KW-0249">Electron transport</keyword>
<evidence type="ECO:0000256" key="1">
    <source>
        <dbReference type="ARBA" id="ARBA00022448"/>
    </source>
</evidence>
<dbReference type="EMBL" id="FQUS01000013">
    <property type="protein sequence ID" value="SHF80266.1"/>
    <property type="molecule type" value="Genomic_DNA"/>
</dbReference>
<dbReference type="GO" id="GO:0009055">
    <property type="term" value="F:electron transfer activity"/>
    <property type="evidence" value="ECO:0007669"/>
    <property type="project" value="InterPro"/>
</dbReference>
<dbReference type="InterPro" id="IPR008972">
    <property type="entry name" value="Cupredoxin"/>
</dbReference>
<sequence length="151" mass="16372">MKSLTKITVILAVLFTGIVSSAMAQRTIEIIGTDHMKFDVTTIEATPGEEITIRLTTKSNLPKQAMAHNVVVVDNDIDVNEFANASARARDNQYLAPDYEDDIIAATDLAGGGETVEVTFTVPEEEGDYEYICSFPGHYAAGMKGVLTVKQ</sequence>
<keyword evidence="2" id="KW-0479">Metal-binding</keyword>
<dbReference type="PANTHER" id="PTHR38439">
    <property type="entry name" value="AURACYANIN-B"/>
    <property type="match status" value="1"/>
</dbReference>
<accession>A0A1M5EM61</accession>
<dbReference type="RefSeq" id="WP_073064938.1">
    <property type="nucleotide sequence ID" value="NZ_FQUS01000013.1"/>
</dbReference>
<keyword evidence="5" id="KW-0732">Signal</keyword>
<dbReference type="PROSITE" id="PS00079">
    <property type="entry name" value="MULTICOPPER_OXIDASE1"/>
    <property type="match status" value="1"/>
</dbReference>
<dbReference type="PANTHER" id="PTHR38439:SF2">
    <property type="entry name" value="OUTER MEMBRANE PROTEIN H.8"/>
    <property type="match status" value="1"/>
</dbReference>
<evidence type="ECO:0000256" key="3">
    <source>
        <dbReference type="ARBA" id="ARBA00022982"/>
    </source>
</evidence>
<dbReference type="PROSITE" id="PS00196">
    <property type="entry name" value="COPPER_BLUE"/>
    <property type="match status" value="1"/>
</dbReference>
<protein>
    <submittedName>
        <fullName evidence="7">Azurin</fullName>
    </submittedName>
</protein>
<feature type="chain" id="PRO_5012025040" evidence="5">
    <location>
        <begin position="25"/>
        <end position="151"/>
    </location>
</feature>
<evidence type="ECO:0000256" key="5">
    <source>
        <dbReference type="SAM" id="SignalP"/>
    </source>
</evidence>
<dbReference type="InterPro" id="IPR028871">
    <property type="entry name" value="BlueCu_1_BS"/>
</dbReference>